<accession>A0ABP7NAD3</accession>
<dbReference type="PANTHER" id="PTHR33744">
    <property type="entry name" value="CARBOHYDRATE DIACID REGULATOR"/>
    <property type="match status" value="1"/>
</dbReference>
<dbReference type="Gene3D" id="1.10.10.2840">
    <property type="entry name" value="PucR C-terminal helix-turn-helix domain"/>
    <property type="match status" value="1"/>
</dbReference>
<dbReference type="InterPro" id="IPR025736">
    <property type="entry name" value="PucR_C-HTH_dom"/>
</dbReference>
<organism evidence="3 4">
    <name type="scientific">Microbacterium soli</name>
    <dbReference type="NCBI Taxonomy" id="446075"/>
    <lineage>
        <taxon>Bacteria</taxon>
        <taxon>Bacillati</taxon>
        <taxon>Actinomycetota</taxon>
        <taxon>Actinomycetes</taxon>
        <taxon>Micrococcales</taxon>
        <taxon>Microbacteriaceae</taxon>
        <taxon>Microbacterium</taxon>
    </lineage>
</organism>
<dbReference type="InterPro" id="IPR051448">
    <property type="entry name" value="CdaR-like_regulators"/>
</dbReference>
<proteinExistence type="predicted"/>
<dbReference type="InterPro" id="IPR012914">
    <property type="entry name" value="PucR_dom"/>
</dbReference>
<keyword evidence="4" id="KW-1185">Reference proteome</keyword>
<evidence type="ECO:0000313" key="3">
    <source>
        <dbReference type="EMBL" id="GAA3941143.1"/>
    </source>
</evidence>
<evidence type="ECO:0000259" key="2">
    <source>
        <dbReference type="Pfam" id="PF13556"/>
    </source>
</evidence>
<dbReference type="Proteomes" id="UP001501591">
    <property type="component" value="Unassembled WGS sequence"/>
</dbReference>
<name>A0ABP7NAD3_9MICO</name>
<dbReference type="RefSeq" id="WP_344819287.1">
    <property type="nucleotide sequence ID" value="NZ_BAABCP010000001.1"/>
</dbReference>
<dbReference type="Pfam" id="PF07905">
    <property type="entry name" value="PucR"/>
    <property type="match status" value="1"/>
</dbReference>
<dbReference type="InterPro" id="IPR042070">
    <property type="entry name" value="PucR_C-HTH_sf"/>
</dbReference>
<feature type="domain" description="PucR C-terminal helix-turn-helix" evidence="2">
    <location>
        <begin position="443"/>
        <end position="499"/>
    </location>
</feature>
<dbReference type="PANTHER" id="PTHR33744:SF1">
    <property type="entry name" value="DNA-BINDING TRANSCRIPTIONAL ACTIVATOR ADER"/>
    <property type="match status" value="1"/>
</dbReference>
<evidence type="ECO:0000313" key="4">
    <source>
        <dbReference type="Proteomes" id="UP001501591"/>
    </source>
</evidence>
<evidence type="ECO:0000259" key="1">
    <source>
        <dbReference type="Pfam" id="PF07905"/>
    </source>
</evidence>
<dbReference type="Pfam" id="PF13556">
    <property type="entry name" value="HTH_30"/>
    <property type="match status" value="1"/>
</dbReference>
<gene>
    <name evidence="3" type="ORF">GCM10022383_18680</name>
</gene>
<dbReference type="EMBL" id="BAABCP010000001">
    <property type="protein sequence ID" value="GAA3941143.1"/>
    <property type="molecule type" value="Genomic_DNA"/>
</dbReference>
<comment type="caution">
    <text evidence="3">The sequence shown here is derived from an EMBL/GenBank/DDBJ whole genome shotgun (WGS) entry which is preliminary data.</text>
</comment>
<reference evidence="4" key="1">
    <citation type="journal article" date="2019" name="Int. J. Syst. Evol. Microbiol.">
        <title>The Global Catalogue of Microorganisms (GCM) 10K type strain sequencing project: providing services to taxonomists for standard genome sequencing and annotation.</title>
        <authorList>
            <consortium name="The Broad Institute Genomics Platform"/>
            <consortium name="The Broad Institute Genome Sequencing Center for Infectious Disease"/>
            <person name="Wu L."/>
            <person name="Ma J."/>
        </authorList>
    </citation>
    <scope>NUCLEOTIDE SEQUENCE [LARGE SCALE GENOMIC DNA]</scope>
    <source>
        <strain evidence="4">JCM 17024</strain>
    </source>
</reference>
<protein>
    <submittedName>
        <fullName evidence="3">PucR family transcriptional regulator</fullName>
    </submittedName>
</protein>
<feature type="domain" description="Purine catabolism PurC-like" evidence="1">
    <location>
        <begin position="28"/>
        <end position="131"/>
    </location>
</feature>
<sequence>MELTAASTLRALLGRPDLRLRLLSEESALGADALEQRVRWVHSSDLLDPTPFLTEDLVLLTTGVQLAEQDPHGTEEYVSRLVHRGVLGLGFGSGVHRSRVPDELVSACARAGLALFEVPYDIPFLAIARAHAEVIAAEAYARRTWALDAQRALAVAALRPHGLDSTLSELSRRLGCWVGMFDATGALVHAHPSEAVAGMPAVAAGAADLLSRGGAASRTIEDGAAAFTLFTLGRSGRLRGVIALAAAGLDPETRAVITSVIAMAALALEQNRRMARERRRLHGQLLASLRADDPGLARRVLGSLPTAPVVVAVAATSRVEMIMDWWDRRRTDAGTASFIADDADGVTMCVAAEDADVLDGPARAFDLRIGVSEPADYTAFSQAHAQALAALRHGDADGVVRYRSTLTGGVLDALGGEEARLVARTLLAPLRRHDAETGSELERTLRVWLEHDAHSERSATALGIHRHTLRTRIARAAKLLGTDLSGFPARAEVWAALRAA</sequence>